<evidence type="ECO:0000313" key="2">
    <source>
        <dbReference type="Proteomes" id="UP000010448"/>
    </source>
</evidence>
<dbReference type="Proteomes" id="UP000010448">
    <property type="component" value="Unassembled WGS sequence"/>
</dbReference>
<dbReference type="EMBL" id="AMWJ02000002">
    <property type="protein sequence ID" value="NNJ16344.1"/>
    <property type="molecule type" value="Genomic_DNA"/>
</dbReference>
<dbReference type="Pfam" id="PF10711">
    <property type="entry name" value="DUF2513"/>
    <property type="match status" value="1"/>
</dbReference>
<comment type="caution">
    <text evidence="1">The sequence shown here is derived from an EMBL/GenBank/DDBJ whole genome shotgun (WGS) entry which is preliminary data.</text>
</comment>
<organism evidence="1 2">
    <name type="scientific">Pseudomonas bharatica CSV86</name>
    <dbReference type="NCBI Taxonomy" id="1005395"/>
    <lineage>
        <taxon>Bacteria</taxon>
        <taxon>Pseudomonadati</taxon>
        <taxon>Pseudomonadota</taxon>
        <taxon>Gammaproteobacteria</taxon>
        <taxon>Pseudomonadales</taxon>
        <taxon>Pseudomonadaceae</taxon>
        <taxon>Pseudomonas</taxon>
        <taxon>Pseudomonas bharatica</taxon>
    </lineage>
</organism>
<evidence type="ECO:0000313" key="1">
    <source>
        <dbReference type="EMBL" id="NNJ16344.1"/>
    </source>
</evidence>
<dbReference type="AlphaFoldDB" id="L1LWW6"/>
<dbReference type="eggNOG" id="ENOG5033A72">
    <property type="taxonomic scope" value="Bacteria"/>
</dbReference>
<accession>L1LWW6</accession>
<reference evidence="1 2" key="1">
    <citation type="journal article" date="2013" name="Genome Announc.">
        <title>Genome Sequence of Naphthalene-Degrading Soil Bacterium Pseudomonas putida CSV86.</title>
        <authorList>
            <person name="Phale P.S."/>
            <person name="Paliwal V."/>
            <person name="Raju S.C."/>
            <person name="Modak A."/>
            <person name="Purohit H.J."/>
        </authorList>
    </citation>
    <scope>NUCLEOTIDE SEQUENCE [LARGE SCALE GENOMIC DNA]</scope>
    <source>
        <strain evidence="1 2">CSV86</strain>
    </source>
</reference>
<dbReference type="RefSeq" id="WP_009403691.1">
    <property type="nucleotide sequence ID" value="NZ_AMWJ02000002.1"/>
</dbReference>
<sequence length="124" mass="13827">MKLDKDLVRDILLAVEAHDEPDSWLPLEIPGKSDTETSYHVMLLAEAGLLKADDVGSMSTFEWNATRLTYKGHEFLDTVRDPEIWRRTKSGAEKAGVAGLGMLVELGKAYGKQMLKERLGIELP</sequence>
<dbReference type="InterPro" id="IPR019650">
    <property type="entry name" value="DUF2513"/>
</dbReference>
<gene>
    <name evidence="1" type="ORF">CSV86_014540</name>
</gene>
<dbReference type="OrthoDB" id="6960201at2"/>
<name>L1LWW6_9PSED</name>
<proteinExistence type="predicted"/>
<keyword evidence="2" id="KW-1185">Reference proteome</keyword>
<protein>
    <submittedName>
        <fullName evidence="1">DUF2513 domain-containing protein</fullName>
    </submittedName>
</protein>